<evidence type="ECO:0000259" key="6">
    <source>
        <dbReference type="PROSITE" id="PS51352"/>
    </source>
</evidence>
<dbReference type="STRING" id="56646.A0A2L2SZU9"/>
<dbReference type="Gene3D" id="3.40.30.10">
    <property type="entry name" value="Glutaredoxin"/>
    <property type="match status" value="1"/>
</dbReference>
<dbReference type="AlphaFoldDB" id="A0A2L2SZU9"/>
<feature type="active site" description="Nucleophile" evidence="4">
    <location>
        <position position="34"/>
    </location>
</feature>
<dbReference type="PRINTS" id="PR00421">
    <property type="entry name" value="THIOREDOXIN"/>
</dbReference>
<dbReference type="PANTHER" id="PTHR46115">
    <property type="entry name" value="THIOREDOXIN-LIKE PROTEIN 1"/>
    <property type="match status" value="1"/>
</dbReference>
<proteinExistence type="inferred from homology"/>
<name>A0A2L2SZU9_9HYPO</name>
<dbReference type="Pfam" id="PF00085">
    <property type="entry name" value="Thioredoxin"/>
    <property type="match status" value="1"/>
</dbReference>
<comment type="similarity">
    <text evidence="1 3">Belongs to the thioredoxin family.</text>
</comment>
<dbReference type="RefSeq" id="XP_025586259.1">
    <property type="nucleotide sequence ID" value="XM_025735565.1"/>
</dbReference>
<evidence type="ECO:0000256" key="4">
    <source>
        <dbReference type="PIRSR" id="PIRSR000077-1"/>
    </source>
</evidence>
<evidence type="ECO:0000256" key="2">
    <source>
        <dbReference type="ARBA" id="ARBA00023157"/>
    </source>
</evidence>
<evidence type="ECO:0000313" key="8">
    <source>
        <dbReference type="Proteomes" id="UP000245910"/>
    </source>
</evidence>
<feature type="domain" description="Thioredoxin" evidence="6">
    <location>
        <begin position="1"/>
        <end position="104"/>
    </location>
</feature>
<dbReference type="SUPFAM" id="SSF52833">
    <property type="entry name" value="Thioredoxin-like"/>
    <property type="match status" value="1"/>
</dbReference>
<keyword evidence="5" id="KW-0676">Redox-active center</keyword>
<dbReference type="PROSITE" id="PS51352">
    <property type="entry name" value="THIOREDOXIN_2"/>
    <property type="match status" value="1"/>
</dbReference>
<protein>
    <recommendedName>
        <fullName evidence="3">Thioredoxin</fullName>
    </recommendedName>
</protein>
<accession>A0A2L2SZU9</accession>
<feature type="site" description="Contributes to redox potential value" evidence="4">
    <location>
        <position position="32"/>
    </location>
</feature>
<evidence type="ECO:0000313" key="7">
    <source>
        <dbReference type="EMBL" id="CEI62539.1"/>
    </source>
</evidence>
<organism evidence="7 8">
    <name type="scientific">Fusarium venenatum</name>
    <dbReference type="NCBI Taxonomy" id="56646"/>
    <lineage>
        <taxon>Eukaryota</taxon>
        <taxon>Fungi</taxon>
        <taxon>Dikarya</taxon>
        <taxon>Ascomycota</taxon>
        <taxon>Pezizomycotina</taxon>
        <taxon>Sordariomycetes</taxon>
        <taxon>Hypocreomycetidae</taxon>
        <taxon>Hypocreales</taxon>
        <taxon>Nectriaceae</taxon>
        <taxon>Fusarium</taxon>
    </lineage>
</organism>
<evidence type="ECO:0000256" key="1">
    <source>
        <dbReference type="ARBA" id="ARBA00008987"/>
    </source>
</evidence>
<dbReference type="Proteomes" id="UP000245910">
    <property type="component" value="Chromosome II"/>
</dbReference>
<dbReference type="OrthoDB" id="10263751at2759"/>
<evidence type="ECO:0000256" key="5">
    <source>
        <dbReference type="PIRSR" id="PIRSR000077-4"/>
    </source>
</evidence>
<dbReference type="InterPro" id="IPR036249">
    <property type="entry name" value="Thioredoxin-like_sf"/>
</dbReference>
<keyword evidence="2 5" id="KW-1015">Disulfide bond</keyword>
<dbReference type="InterPro" id="IPR013766">
    <property type="entry name" value="Thioredoxin_domain"/>
</dbReference>
<reference evidence="8" key="1">
    <citation type="submission" date="2014-10" db="EMBL/GenBank/DDBJ databases">
        <authorList>
            <person name="King R."/>
        </authorList>
    </citation>
    <scope>NUCLEOTIDE SEQUENCE [LARGE SCALE GENOMIC DNA]</scope>
    <source>
        <strain evidence="8">A3/5</strain>
    </source>
</reference>
<dbReference type="EMBL" id="LN649230">
    <property type="protein sequence ID" value="CEI62539.1"/>
    <property type="molecule type" value="Genomic_DNA"/>
</dbReference>
<dbReference type="InterPro" id="IPR005746">
    <property type="entry name" value="Thioredoxin"/>
</dbReference>
<feature type="site" description="Deprotonates C-terminal active site Cys" evidence="4">
    <location>
        <position position="25"/>
    </location>
</feature>
<dbReference type="CDD" id="cd02947">
    <property type="entry name" value="TRX_family"/>
    <property type="match status" value="1"/>
</dbReference>
<feature type="disulfide bond" description="Redox-active" evidence="5">
    <location>
        <begin position="31"/>
        <end position="34"/>
    </location>
</feature>
<dbReference type="FunFam" id="3.40.30.10:FF:000245">
    <property type="entry name" value="Thioredoxin"/>
    <property type="match status" value="1"/>
</dbReference>
<feature type="active site" description="Nucleophile" evidence="4">
    <location>
        <position position="31"/>
    </location>
</feature>
<sequence>MTVTAITSLAQYKEIIETHENVIIDAWAPWCGPCRFISPVFEKLSETFSNIYFAKVDVDEVPDVSEELGIRAMPTFTAFKNGEKVDILQGADPNGLERLIQKLA</sequence>
<dbReference type="PIRSF" id="PIRSF000077">
    <property type="entry name" value="Thioredoxin"/>
    <property type="match status" value="1"/>
</dbReference>
<dbReference type="GO" id="GO:0015035">
    <property type="term" value="F:protein-disulfide reductase activity"/>
    <property type="evidence" value="ECO:0007669"/>
    <property type="project" value="InterPro"/>
</dbReference>
<keyword evidence="8" id="KW-1185">Reference proteome</keyword>
<dbReference type="KEGG" id="fvn:FVRRES_06975"/>
<dbReference type="GeneID" id="37258614"/>
<dbReference type="NCBIfam" id="TIGR01068">
    <property type="entry name" value="thioredoxin"/>
    <property type="match status" value="1"/>
</dbReference>
<evidence type="ECO:0000256" key="3">
    <source>
        <dbReference type="PIRNR" id="PIRNR000077"/>
    </source>
</evidence>
<feature type="site" description="Contributes to redox potential value" evidence="4">
    <location>
        <position position="33"/>
    </location>
</feature>